<proteinExistence type="predicted"/>
<protein>
    <submittedName>
        <fullName evidence="1">Uncharacterized protein</fullName>
    </submittedName>
</protein>
<reference evidence="1 2" key="2">
    <citation type="journal article" date="2006" name="Proc. Natl. Acad. Sci. U.S.A.">
        <title>PlyC: a multimeric bacteriophage lysin.</title>
        <authorList>
            <person name="Nelson D."/>
            <person name="Schuch R."/>
            <person name="Chahales P."/>
            <person name="Zhu S."/>
            <person name="Fischetti V.A."/>
        </authorList>
    </citation>
    <scope>NUCLEOTIDE SEQUENCE [LARGE SCALE GENOMIC DNA]</scope>
</reference>
<organism evidence="1 2">
    <name type="scientific">Streptococcus phage C1</name>
    <dbReference type="NCBI Taxonomy" id="2907838"/>
    <lineage>
        <taxon>Viruses</taxon>
        <taxon>Duplodnaviria</taxon>
        <taxon>Heunggongvirae</taxon>
        <taxon>Uroviricota</taxon>
        <taxon>Caudoviricetes</taxon>
        <taxon>Rountreeviridae</taxon>
        <taxon>Fischettivirus</taxon>
        <taxon>Fischettivirus C1</taxon>
    </lineage>
</organism>
<gene>
    <name evidence="1" type="primary">orf4</name>
</gene>
<dbReference type="Proteomes" id="UP000001773">
    <property type="component" value="Segment"/>
</dbReference>
<keyword evidence="2" id="KW-1185">Reference proteome</keyword>
<dbReference type="RefSeq" id="NP_852010.1">
    <property type="nucleotide sequence ID" value="NC_004814.1"/>
</dbReference>
<name>Q7Y3F8_BPSC1</name>
<dbReference type="EMBL" id="AY212251">
    <property type="protein sequence ID" value="AAP42303.1"/>
    <property type="molecule type" value="Genomic_DNA"/>
</dbReference>
<evidence type="ECO:0000313" key="2">
    <source>
        <dbReference type="Proteomes" id="UP000001773"/>
    </source>
</evidence>
<dbReference type="KEGG" id="vg:1489929"/>
<evidence type="ECO:0000313" key="1">
    <source>
        <dbReference type="EMBL" id="AAP42303.1"/>
    </source>
</evidence>
<sequence>MAINFTNIGFINFNKEYNKVLKNGAITASMSASQKDVKGEYVDEYHNVTIPKKVADQIKPLINTELCDIQGVISRNDKYTNITILGAKKHVKAEAVDVADEDLPF</sequence>
<accession>Q7Y3F8</accession>
<reference evidence="1 2" key="1">
    <citation type="journal article" date="2003" name="J. Bacteriol.">
        <title>Genomic sequence of C1, the first streptococcal phage.</title>
        <authorList>
            <person name="Nelson D."/>
            <person name="Schuch R."/>
            <person name="Zhu S."/>
            <person name="Tscherne D.M."/>
            <person name="Fischetti V.A."/>
        </authorList>
    </citation>
    <scope>NUCLEOTIDE SEQUENCE</scope>
</reference>
<dbReference type="GeneID" id="1489929"/>